<dbReference type="PANTHER" id="PTHR30344">
    <property type="entry name" value="6-PHOSPHOGLUCONOLACTONASE-RELATED"/>
    <property type="match status" value="1"/>
</dbReference>
<protein>
    <submittedName>
        <fullName evidence="1">Lactonase family protein</fullName>
    </submittedName>
</protein>
<dbReference type="PANTHER" id="PTHR30344:SF1">
    <property type="entry name" value="6-PHOSPHOGLUCONOLACTONASE"/>
    <property type="match status" value="1"/>
</dbReference>
<dbReference type="EMBL" id="JAHWZX010000005">
    <property type="protein sequence ID" value="MBW4330781.1"/>
    <property type="molecule type" value="Genomic_DNA"/>
</dbReference>
<name>A0ABS6XMZ8_9SPHN</name>
<dbReference type="Proteomes" id="UP001197214">
    <property type="component" value="Unassembled WGS sequence"/>
</dbReference>
<dbReference type="InterPro" id="IPR050282">
    <property type="entry name" value="Cycloisomerase_2"/>
</dbReference>
<organism evidence="1 2">
    <name type="scientific">Stakelama flava</name>
    <dbReference type="NCBI Taxonomy" id="2860338"/>
    <lineage>
        <taxon>Bacteria</taxon>
        <taxon>Pseudomonadati</taxon>
        <taxon>Pseudomonadota</taxon>
        <taxon>Alphaproteobacteria</taxon>
        <taxon>Sphingomonadales</taxon>
        <taxon>Sphingomonadaceae</taxon>
        <taxon>Stakelama</taxon>
    </lineage>
</organism>
<proteinExistence type="predicted"/>
<dbReference type="Pfam" id="PF10282">
    <property type="entry name" value="Lactonase"/>
    <property type="match status" value="1"/>
</dbReference>
<dbReference type="InterPro" id="IPR019405">
    <property type="entry name" value="Lactonase_7-beta_prop"/>
</dbReference>
<comment type="caution">
    <text evidence="1">The sequence shown here is derived from an EMBL/GenBank/DDBJ whole genome shotgun (WGS) entry which is preliminary data.</text>
</comment>
<sequence>MRQTMLSPDLRRYLVGTWTFTEPDAAQQTPLFWLGVTYGTKWPGLSIERIASDAAAVYYGARDPAREGEALLLHNDASYSAMSRQLLSADGELCERARLSSGGIGGSYISFDATGRFFVVANAHTGWSVFRDSQMPQRIADFANIGSGPHPRQQRSHPHCAIFSAGNRTIYAADMGTDEVLSCDFDPTRGVVGSPRVAYRSAPGAGPRHLLTHRERIYLLNELGNTLVVLRETSAGELTEEQVVSTLPDNFAGDSHTAHLAMNADATALLASNRGHDTIVQLTLNSSGLVSARNWWPSGGHWPWFFDALENGDILVANALSDNIAMLSLNAKGDYIIASSISVPHPVFLMPL</sequence>
<evidence type="ECO:0000313" key="1">
    <source>
        <dbReference type="EMBL" id="MBW4330781.1"/>
    </source>
</evidence>
<reference evidence="1 2" key="1">
    <citation type="submission" date="2021-07" db="EMBL/GenBank/DDBJ databases">
        <title>Stakelama flava sp. nov., a novel endophytic bacterium isolated from branch of Kandelia candel.</title>
        <authorList>
            <person name="Tuo L."/>
        </authorList>
    </citation>
    <scope>NUCLEOTIDE SEQUENCE [LARGE SCALE GENOMIC DNA]</scope>
    <source>
        <strain evidence="1 2">CBK3Z-3</strain>
    </source>
</reference>
<dbReference type="RefSeq" id="WP_219237881.1">
    <property type="nucleotide sequence ID" value="NZ_JAHWZX010000005.1"/>
</dbReference>
<accession>A0ABS6XMZ8</accession>
<keyword evidence="2" id="KW-1185">Reference proteome</keyword>
<evidence type="ECO:0000313" key="2">
    <source>
        <dbReference type="Proteomes" id="UP001197214"/>
    </source>
</evidence>
<gene>
    <name evidence="1" type="ORF">KY084_07805</name>
</gene>